<evidence type="ECO:0000313" key="2">
    <source>
        <dbReference type="Proteomes" id="UP000215459"/>
    </source>
</evidence>
<dbReference type="AlphaFoldDB" id="A0A235B2T3"/>
<reference evidence="1 2" key="1">
    <citation type="submission" date="2017-07" db="EMBL/GenBank/DDBJ databases">
        <title>The genome sequence of Paludifilum halophilum highlights mechanisms for microbial adaptation to high salt environemnts.</title>
        <authorList>
            <person name="Belbahri L."/>
        </authorList>
    </citation>
    <scope>NUCLEOTIDE SEQUENCE [LARGE SCALE GENOMIC DNA]</scope>
    <source>
        <strain evidence="1 2">DSM 102817</strain>
    </source>
</reference>
<comment type="caution">
    <text evidence="1">The sequence shown here is derived from an EMBL/GenBank/DDBJ whole genome shotgun (WGS) entry which is preliminary data.</text>
</comment>
<accession>A0A235B2T3</accession>
<organism evidence="1 2">
    <name type="scientific">Paludifilum halophilum</name>
    <dbReference type="NCBI Taxonomy" id="1642702"/>
    <lineage>
        <taxon>Bacteria</taxon>
        <taxon>Bacillati</taxon>
        <taxon>Bacillota</taxon>
        <taxon>Bacilli</taxon>
        <taxon>Bacillales</taxon>
        <taxon>Thermoactinomycetaceae</taxon>
        <taxon>Paludifilum</taxon>
    </lineage>
</organism>
<evidence type="ECO:0000313" key="1">
    <source>
        <dbReference type="EMBL" id="OYD06594.1"/>
    </source>
</evidence>
<dbReference type="OrthoDB" id="80293at2"/>
<protein>
    <submittedName>
        <fullName evidence="1">Uncharacterized protein</fullName>
    </submittedName>
</protein>
<sequence length="147" mass="17048">MSEKIKICCGGINEKSFFNLIRTGNYNEAKELASHWDLDEMENLLLEYSFDTEDIGVYTLLNIHLLDQENGPIHHVISVIMSMAFSHWNGAYQVAFYHAKKAVELDPENLDFKEYMLFFYEIPDQLLSKDEAISLAKEILKQRPIAK</sequence>
<keyword evidence="2" id="KW-1185">Reference proteome</keyword>
<name>A0A235B2T3_9BACL</name>
<dbReference type="RefSeq" id="WP_094265608.1">
    <property type="nucleotide sequence ID" value="NZ_NOWF01000011.1"/>
</dbReference>
<dbReference type="EMBL" id="NOWF01000011">
    <property type="protein sequence ID" value="OYD06594.1"/>
    <property type="molecule type" value="Genomic_DNA"/>
</dbReference>
<gene>
    <name evidence="1" type="ORF">CHM34_16000</name>
</gene>
<proteinExistence type="predicted"/>
<dbReference type="Proteomes" id="UP000215459">
    <property type="component" value="Unassembled WGS sequence"/>
</dbReference>